<gene>
    <name evidence="2" type="ORF">CT0861_08449</name>
</gene>
<keyword evidence="3" id="KW-1185">Reference proteome</keyword>
<accession>A0A166STJ1</accession>
<dbReference type="AlphaFoldDB" id="A0A166STJ1"/>
<protein>
    <submittedName>
        <fullName evidence="2">Uncharacterized protein</fullName>
    </submittedName>
</protein>
<name>A0A166STJ1_9PEZI</name>
<proteinExistence type="predicted"/>
<feature type="compositionally biased region" description="Basic and acidic residues" evidence="1">
    <location>
        <begin position="29"/>
        <end position="40"/>
    </location>
</feature>
<evidence type="ECO:0000313" key="3">
    <source>
        <dbReference type="Proteomes" id="UP000076552"/>
    </source>
</evidence>
<organism evidence="2 3">
    <name type="scientific">Colletotrichum tofieldiae</name>
    <dbReference type="NCBI Taxonomy" id="708197"/>
    <lineage>
        <taxon>Eukaryota</taxon>
        <taxon>Fungi</taxon>
        <taxon>Dikarya</taxon>
        <taxon>Ascomycota</taxon>
        <taxon>Pezizomycotina</taxon>
        <taxon>Sordariomycetes</taxon>
        <taxon>Hypocreomycetidae</taxon>
        <taxon>Glomerellales</taxon>
        <taxon>Glomerellaceae</taxon>
        <taxon>Colletotrichum</taxon>
        <taxon>Colletotrichum spaethianum species complex</taxon>
    </lineage>
</organism>
<dbReference type="EMBL" id="LFIV01000077">
    <property type="protein sequence ID" value="KZL71180.1"/>
    <property type="molecule type" value="Genomic_DNA"/>
</dbReference>
<comment type="caution">
    <text evidence="2">The sequence shown here is derived from an EMBL/GenBank/DDBJ whole genome shotgun (WGS) entry which is preliminary data.</text>
</comment>
<evidence type="ECO:0000256" key="1">
    <source>
        <dbReference type="SAM" id="MobiDB-lite"/>
    </source>
</evidence>
<sequence>MQAAPCKGRDRAKSRQSYAGATNDDDAGDRDGDPRHDSRRPSRKCCVPFYPRLFERVEDLESLADVEQRVRAFWISPIEQNTVEAK</sequence>
<reference evidence="2 3" key="1">
    <citation type="submission" date="2015-06" db="EMBL/GenBank/DDBJ databases">
        <title>Survival trade-offs in plant roots during colonization by closely related pathogenic and mutualistic fungi.</title>
        <authorList>
            <person name="Hacquard S."/>
            <person name="Kracher B."/>
            <person name="Hiruma K."/>
            <person name="Weinman A."/>
            <person name="Muench P."/>
            <person name="Garrido Oter R."/>
            <person name="Ver Loren van Themaat E."/>
            <person name="Dallerey J.-F."/>
            <person name="Damm U."/>
            <person name="Henrissat B."/>
            <person name="Lespinet O."/>
            <person name="Thon M."/>
            <person name="Kemen E."/>
            <person name="McHardy A.C."/>
            <person name="Schulze-Lefert P."/>
            <person name="O'Connell R.J."/>
        </authorList>
    </citation>
    <scope>NUCLEOTIDE SEQUENCE [LARGE SCALE GENOMIC DNA]</scope>
    <source>
        <strain evidence="2 3">0861</strain>
    </source>
</reference>
<dbReference type="Proteomes" id="UP000076552">
    <property type="component" value="Unassembled WGS sequence"/>
</dbReference>
<evidence type="ECO:0000313" key="2">
    <source>
        <dbReference type="EMBL" id="KZL71180.1"/>
    </source>
</evidence>
<feature type="region of interest" description="Disordered" evidence="1">
    <location>
        <begin position="1"/>
        <end position="44"/>
    </location>
</feature>